<dbReference type="Proteomes" id="UP001597533">
    <property type="component" value="Unassembled WGS sequence"/>
</dbReference>
<dbReference type="Gene3D" id="3.30.1150.10">
    <property type="match status" value="1"/>
</dbReference>
<reference evidence="2" key="1">
    <citation type="journal article" date="2019" name="Int. J. Syst. Evol. Microbiol.">
        <title>The Global Catalogue of Microorganisms (GCM) 10K type strain sequencing project: providing services to taxonomists for standard genome sequencing and annotation.</title>
        <authorList>
            <consortium name="The Broad Institute Genomics Platform"/>
            <consortium name="The Broad Institute Genome Sequencing Center for Infectious Disease"/>
            <person name="Wu L."/>
            <person name="Ma J."/>
        </authorList>
    </citation>
    <scope>NUCLEOTIDE SEQUENCE [LARGE SCALE GENOMIC DNA]</scope>
    <source>
        <strain evidence="2">KCTC 32141</strain>
    </source>
</reference>
<dbReference type="Gene3D" id="2.40.160.130">
    <property type="entry name" value="Capsule assembly protein Wzi"/>
    <property type="match status" value="1"/>
</dbReference>
<keyword evidence="2" id="KW-1185">Reference proteome</keyword>
<protein>
    <submittedName>
        <fullName evidence="1">Capsule assembly Wzi family protein</fullName>
    </submittedName>
</protein>
<gene>
    <name evidence="1" type="ORF">ACFS5M_00930</name>
</gene>
<sequence>MKKFTVLLLLFTQYIVCSQNQSTYERPPMFSNCESVSVDELQACFDTNIYTHIYNTFKVPESVTEKNYNGEVVVLFEVDKEGDFRVIYVDAIYEELKTEAKRVFEEFPKIKPGTYNSKPTYKQYSISIQIPLVNQTVSTKSLSKDEEKAEKENQIEEEVKKEYDSVNQSLVPYINKEFTSQLNIPFTHSFYAKFDRNINLVGTNSHTASKPFIYEDVSKYYDFQAEKEALKKGKETLLSRKLWNEHLVRYQTEKYWFTIDPIFDFEVGKDTDADFSSTYNNTRGIYIQGGLGKKFSFYASVFESQGRFAQYYNQYAESIRAVDGAGIIPGRGIAKRFKKDSYDYPVAEAYLSYSPADFLNVQFGHGKNFIGDGYRSLFISDVASPSPFFKINTKFWKIKYTNTWMWLKDVRPDAVDENGAYLSKYMATHFLSWNATKRLNIGFFESVIWSKSDNRDFDVNYLNPIIFYRAIEFETGQDAGNAIMGLSAKYKVNDNVNIYSQFILDEFSTEDITGGDKSWKNKFGYQLGFKYYNAFKLKNLLLQAEYNRVRPYTYSHRTPQINYGHNNQSMAHLWGANFSEFVLIGRYHYKRWFGNAKVVVGSRGLDFNSATDAFSYGGDIYRDYDERPSDTGITVGQGNKTTTFFTNLQAGYLINPATNLKIFADVSLRNYNPEAETETAFKNNTVWFNIGVRTDLFNWYFDL</sequence>
<accession>A0ABW5WHX0</accession>
<comment type="caution">
    <text evidence="1">The sequence shown here is derived from an EMBL/GenBank/DDBJ whole genome shotgun (WGS) entry which is preliminary data.</text>
</comment>
<evidence type="ECO:0000313" key="2">
    <source>
        <dbReference type="Proteomes" id="UP001597533"/>
    </source>
</evidence>
<dbReference type="InterPro" id="IPR038636">
    <property type="entry name" value="Wzi_sf"/>
</dbReference>
<proteinExistence type="predicted"/>
<dbReference type="InterPro" id="IPR026950">
    <property type="entry name" value="Caps_assemb_Wzi"/>
</dbReference>
<name>A0ABW5WHX0_9FLAO</name>
<dbReference type="RefSeq" id="WP_183484498.1">
    <property type="nucleotide sequence ID" value="NZ_JBHUOV010000001.1"/>
</dbReference>
<organism evidence="1 2">
    <name type="scientific">Lacinutrix iliipiscaria</name>
    <dbReference type="NCBI Taxonomy" id="1230532"/>
    <lineage>
        <taxon>Bacteria</taxon>
        <taxon>Pseudomonadati</taxon>
        <taxon>Bacteroidota</taxon>
        <taxon>Flavobacteriia</taxon>
        <taxon>Flavobacteriales</taxon>
        <taxon>Flavobacteriaceae</taxon>
        <taxon>Lacinutrix</taxon>
    </lineage>
</organism>
<dbReference type="Pfam" id="PF14052">
    <property type="entry name" value="Caps_assemb_Wzi"/>
    <property type="match status" value="1"/>
</dbReference>
<dbReference type="EMBL" id="JBHUOV010000001">
    <property type="protein sequence ID" value="MFD2822212.1"/>
    <property type="molecule type" value="Genomic_DNA"/>
</dbReference>
<evidence type="ECO:0000313" key="1">
    <source>
        <dbReference type="EMBL" id="MFD2822212.1"/>
    </source>
</evidence>